<protein>
    <submittedName>
        <fullName evidence="1">Uncharacterized protein</fullName>
    </submittedName>
</protein>
<dbReference type="EMBL" id="AAILSQ010000043">
    <property type="protein sequence ID" value="ECF6054035.1"/>
    <property type="molecule type" value="Genomic_DNA"/>
</dbReference>
<sequence length="152" mass="17631">MSKVSPFNKDEPVWHFHPVVFLETIIKEKSKITRQMLRRIWINPANVSDTVLDIIAEEFSNKFDICHINTKNRLYHFFSQIYQEVGSGFNLNEGFNYRPQVLIDKFSYYRNHPQDAQMDGYIPGRQVANKQNIANKAYGGREGNNDVTSGDG</sequence>
<proteinExistence type="predicted"/>
<evidence type="ECO:0000313" key="1">
    <source>
        <dbReference type="EMBL" id="ECF6054035.1"/>
    </source>
</evidence>
<dbReference type="SUPFAM" id="SSF53955">
    <property type="entry name" value="Lysozyme-like"/>
    <property type="match status" value="1"/>
</dbReference>
<accession>A0A5Y2S7B0</accession>
<dbReference type="Proteomes" id="UP000839746">
    <property type="component" value="Unassembled WGS sequence"/>
</dbReference>
<comment type="caution">
    <text evidence="1">The sequence shown here is derived from an EMBL/GenBank/DDBJ whole genome shotgun (WGS) entry which is preliminary data.</text>
</comment>
<organism evidence="1">
    <name type="scientific">Salmonella enterica subsp. salamae</name>
    <dbReference type="NCBI Taxonomy" id="59202"/>
    <lineage>
        <taxon>Bacteria</taxon>
        <taxon>Pseudomonadati</taxon>
        <taxon>Pseudomonadota</taxon>
        <taxon>Gammaproteobacteria</taxon>
        <taxon>Enterobacterales</taxon>
        <taxon>Enterobacteriaceae</taxon>
        <taxon>Salmonella</taxon>
    </lineage>
</organism>
<gene>
    <name evidence="1" type="ORF">FNN84_23070</name>
</gene>
<name>A0A5Y2S7B0_SALER</name>
<dbReference type="AlphaFoldDB" id="A0A5Y2S7B0"/>
<reference evidence="1" key="1">
    <citation type="submission" date="2019-07" db="EMBL/GenBank/DDBJ databases">
        <authorList>
            <person name="Ashton P.M."/>
            <person name="Dallman T."/>
            <person name="Nair S."/>
            <person name="De Pinna E."/>
            <person name="Peters T."/>
            <person name="Grant K."/>
        </authorList>
    </citation>
    <scope>NUCLEOTIDE SEQUENCE [LARGE SCALE GENOMIC DNA]</scope>
    <source>
        <strain evidence="1">107213</strain>
    </source>
</reference>
<dbReference type="InterPro" id="IPR023346">
    <property type="entry name" value="Lysozyme-like_dom_sf"/>
</dbReference>